<feature type="region of interest" description="Disordered" evidence="1">
    <location>
        <begin position="65"/>
        <end position="100"/>
    </location>
</feature>
<reference evidence="2 3" key="1">
    <citation type="submission" date="2019-12" db="EMBL/GenBank/DDBJ databases">
        <title>Genomic-based taxomic classification of the family Erythrobacteraceae.</title>
        <authorList>
            <person name="Xu L."/>
        </authorList>
    </citation>
    <scope>NUCLEOTIDE SEQUENCE [LARGE SCALE GENOMIC DNA]</scope>
    <source>
        <strain evidence="2 3">KCTC 52763</strain>
    </source>
</reference>
<name>A0A844ZTR0_9SPHN</name>
<dbReference type="Proteomes" id="UP000442714">
    <property type="component" value="Unassembled WGS sequence"/>
</dbReference>
<accession>A0A844ZTR0</accession>
<evidence type="ECO:0000313" key="2">
    <source>
        <dbReference type="EMBL" id="MXO91333.1"/>
    </source>
</evidence>
<gene>
    <name evidence="2" type="ORF">GRI41_10905</name>
</gene>
<sequence>MFEGNLQDAGFAEAIENAALQPIQWDALVAQLAAARDLRSVYARRKSASGGNFARFSAAQSAILNESAPGVNRNTSADGKDSGGNVPAAADDADPGDREL</sequence>
<keyword evidence="3" id="KW-1185">Reference proteome</keyword>
<dbReference type="OrthoDB" id="7429180at2"/>
<proteinExistence type="predicted"/>
<dbReference type="RefSeq" id="WP_160605022.1">
    <property type="nucleotide sequence ID" value="NZ_WTYX01000002.1"/>
</dbReference>
<evidence type="ECO:0000313" key="3">
    <source>
        <dbReference type="Proteomes" id="UP000442714"/>
    </source>
</evidence>
<organism evidence="2 3">
    <name type="scientific">Pontixanthobacter aquaemixtae</name>
    <dbReference type="NCBI Taxonomy" id="1958940"/>
    <lineage>
        <taxon>Bacteria</taxon>
        <taxon>Pseudomonadati</taxon>
        <taxon>Pseudomonadota</taxon>
        <taxon>Alphaproteobacteria</taxon>
        <taxon>Sphingomonadales</taxon>
        <taxon>Erythrobacteraceae</taxon>
        <taxon>Pontixanthobacter</taxon>
    </lineage>
</organism>
<comment type="caution">
    <text evidence="2">The sequence shown here is derived from an EMBL/GenBank/DDBJ whole genome shotgun (WGS) entry which is preliminary data.</text>
</comment>
<dbReference type="EMBL" id="WTYX01000002">
    <property type="protein sequence ID" value="MXO91333.1"/>
    <property type="molecule type" value="Genomic_DNA"/>
</dbReference>
<protein>
    <submittedName>
        <fullName evidence="2">Uncharacterized protein</fullName>
    </submittedName>
</protein>
<evidence type="ECO:0000256" key="1">
    <source>
        <dbReference type="SAM" id="MobiDB-lite"/>
    </source>
</evidence>
<dbReference type="AlphaFoldDB" id="A0A844ZTR0"/>